<evidence type="ECO:0000313" key="10">
    <source>
        <dbReference type="Proteomes" id="UP000298210"/>
    </source>
</evidence>
<dbReference type="EMBL" id="SNUX01000001">
    <property type="protein sequence ID" value="TES51144.1"/>
    <property type="molecule type" value="Genomic_DNA"/>
</dbReference>
<dbReference type="GO" id="GO:0046872">
    <property type="term" value="F:metal ion binding"/>
    <property type="evidence" value="ECO:0007669"/>
    <property type="project" value="UniProtKB-KW"/>
</dbReference>
<evidence type="ECO:0000256" key="1">
    <source>
        <dbReference type="ARBA" id="ARBA00001933"/>
    </source>
</evidence>
<comment type="similarity">
    <text evidence="2">Belongs to the class-V pyridoxal-phosphate-dependent aminotransferase family. NifS/IscS subfamily.</text>
</comment>
<dbReference type="PANTHER" id="PTHR11601:SF50">
    <property type="entry name" value="CYSTEINE DESULFURASE ISCS 2-RELATED"/>
    <property type="match status" value="1"/>
</dbReference>
<dbReference type="GO" id="GO:0003824">
    <property type="term" value="F:catalytic activity"/>
    <property type="evidence" value="ECO:0007669"/>
    <property type="project" value="UniProtKB-ARBA"/>
</dbReference>
<dbReference type="AlphaFoldDB" id="A0A4Y7WS90"/>
<dbReference type="Gene3D" id="1.10.260.50">
    <property type="match status" value="1"/>
</dbReference>
<reference evidence="9 10" key="1">
    <citation type="submission" date="2019-03" db="EMBL/GenBank/DDBJ databases">
        <authorList>
            <person name="Liu G."/>
        </authorList>
    </citation>
    <scope>NUCLEOTIDE SEQUENCE [LARGE SCALE GENOMIC DNA]</scope>
    <source>
        <strain evidence="9 10">DSM 19099</strain>
    </source>
</reference>
<keyword evidence="6" id="KW-0411">Iron-sulfur</keyword>
<dbReference type="InterPro" id="IPR000192">
    <property type="entry name" value="Aminotrans_V_dom"/>
</dbReference>
<comment type="caution">
    <text evidence="9">The sequence shown here is derived from an EMBL/GenBank/DDBJ whole genome shotgun (WGS) entry which is preliminary data.</text>
</comment>
<dbReference type="PANTHER" id="PTHR11601">
    <property type="entry name" value="CYSTEINE DESULFURYLASE FAMILY MEMBER"/>
    <property type="match status" value="1"/>
</dbReference>
<evidence type="ECO:0000259" key="8">
    <source>
        <dbReference type="Pfam" id="PF00266"/>
    </source>
</evidence>
<keyword evidence="4" id="KW-0663">Pyridoxal phosphate</keyword>
<comment type="cofactor">
    <cofactor evidence="1 7">
        <name>pyridoxal 5'-phosphate</name>
        <dbReference type="ChEBI" id="CHEBI:597326"/>
    </cofactor>
</comment>
<evidence type="ECO:0000256" key="4">
    <source>
        <dbReference type="ARBA" id="ARBA00022898"/>
    </source>
</evidence>
<sequence>MIYLDNSATTKPYPEVLTLYTTISSQYFGNPSSLHSLGMEAEQILNHARKKIAHFLSCQKEQLIFTSGGTEANVFAIKGIVTKEKAAHIITTTVEHASVYETIRHLEEVGHEVTYLQGDAFGRVTVEQVKGAIKKNTVLVSIGHVQGELGTIQPIQELAEMLSAYPRIQFHVDAVQSLLKVSIGSLAKIDLMTLSSHKIHGTNGTGLLYVKNLSLVKSLLHGGGQEQSLRPGSEHVAGIACFAKALEMGATVAEKEQGRLLSLRNLLVHELEQLPGVFINSAIDTSAPHICNISISKIKAEVLVQSLSQEKIYVSTQSACSTKTGAPSRILLGAGHDRERAETAIRISMSFLTTEKEVTTCIEALKRLVPKLQEVT</sequence>
<keyword evidence="3" id="KW-0479">Metal-binding</keyword>
<evidence type="ECO:0000313" key="9">
    <source>
        <dbReference type="EMBL" id="TES51144.1"/>
    </source>
</evidence>
<dbReference type="InterPro" id="IPR015421">
    <property type="entry name" value="PyrdxlP-dep_Trfase_major"/>
</dbReference>
<evidence type="ECO:0000256" key="3">
    <source>
        <dbReference type="ARBA" id="ARBA00022723"/>
    </source>
</evidence>
<proteinExistence type="inferred from homology"/>
<accession>A0A4Y7WS90</accession>
<dbReference type="Gene3D" id="3.40.640.10">
    <property type="entry name" value="Type I PLP-dependent aspartate aminotransferase-like (Major domain)"/>
    <property type="match status" value="1"/>
</dbReference>
<dbReference type="Gene3D" id="3.90.1150.10">
    <property type="entry name" value="Aspartate Aminotransferase, domain 1"/>
    <property type="match status" value="1"/>
</dbReference>
<evidence type="ECO:0000256" key="7">
    <source>
        <dbReference type="RuleBase" id="RU004504"/>
    </source>
</evidence>
<evidence type="ECO:0000256" key="6">
    <source>
        <dbReference type="ARBA" id="ARBA00023014"/>
    </source>
</evidence>
<feature type="domain" description="Aminotransferase class V" evidence="8">
    <location>
        <begin position="2"/>
        <end position="359"/>
    </location>
</feature>
<dbReference type="Pfam" id="PF00266">
    <property type="entry name" value="Aminotran_5"/>
    <property type="match status" value="1"/>
</dbReference>
<evidence type="ECO:0000256" key="5">
    <source>
        <dbReference type="ARBA" id="ARBA00023004"/>
    </source>
</evidence>
<dbReference type="GO" id="GO:0051536">
    <property type="term" value="F:iron-sulfur cluster binding"/>
    <property type="evidence" value="ECO:0007669"/>
    <property type="project" value="UniProtKB-KW"/>
</dbReference>
<dbReference type="InterPro" id="IPR015422">
    <property type="entry name" value="PyrdxlP-dep_Trfase_small"/>
</dbReference>
<dbReference type="PIRSF" id="PIRSF005572">
    <property type="entry name" value="NifS"/>
    <property type="match status" value="1"/>
</dbReference>
<name>A0A4Y7WS90_9BACI</name>
<dbReference type="InterPro" id="IPR015424">
    <property type="entry name" value="PyrdxlP-dep_Trfase"/>
</dbReference>
<dbReference type="SUPFAM" id="SSF53383">
    <property type="entry name" value="PLP-dependent transferases"/>
    <property type="match status" value="1"/>
</dbReference>
<dbReference type="InterPro" id="IPR016454">
    <property type="entry name" value="Cysteine_dSase"/>
</dbReference>
<evidence type="ECO:0000256" key="2">
    <source>
        <dbReference type="ARBA" id="ARBA00006490"/>
    </source>
</evidence>
<dbReference type="Proteomes" id="UP000298210">
    <property type="component" value="Unassembled WGS sequence"/>
</dbReference>
<protein>
    <submittedName>
        <fullName evidence="9">Cysteine desulfurase</fullName>
    </submittedName>
</protein>
<keyword evidence="5" id="KW-0408">Iron</keyword>
<organism evidence="9 10">
    <name type="scientific">Shouchella lehensis</name>
    <dbReference type="NCBI Taxonomy" id="300825"/>
    <lineage>
        <taxon>Bacteria</taxon>
        <taxon>Bacillati</taxon>
        <taxon>Bacillota</taxon>
        <taxon>Bacilli</taxon>
        <taxon>Bacillales</taxon>
        <taxon>Bacillaceae</taxon>
        <taxon>Shouchella</taxon>
    </lineage>
</organism>
<dbReference type="InterPro" id="IPR020578">
    <property type="entry name" value="Aminotrans_V_PyrdxlP_BS"/>
</dbReference>
<gene>
    <name evidence="9" type="ORF">E2L03_04265</name>
</gene>
<dbReference type="PROSITE" id="PS00595">
    <property type="entry name" value="AA_TRANSFER_CLASS_5"/>
    <property type="match status" value="1"/>
</dbReference>
<dbReference type="RefSeq" id="WP_134258607.1">
    <property type="nucleotide sequence ID" value="NZ_LDIM01000012.1"/>
</dbReference>